<feature type="transmembrane region" description="Helical" evidence="1">
    <location>
        <begin position="276"/>
        <end position="297"/>
    </location>
</feature>
<dbReference type="InterPro" id="IPR018247">
    <property type="entry name" value="EF_Hand_1_Ca_BS"/>
</dbReference>
<name>A0ABM8VK92_9BACL</name>
<reference evidence="2 3" key="1">
    <citation type="submission" date="2021-06" db="EMBL/GenBank/DDBJ databases">
        <authorList>
            <person name="Criscuolo A."/>
        </authorList>
    </citation>
    <scope>NUCLEOTIDE SEQUENCE [LARGE SCALE GENOMIC DNA]</scope>
    <source>
        <strain evidence="3">CIP 111802</strain>
    </source>
</reference>
<dbReference type="Pfam" id="PF13795">
    <property type="entry name" value="HupE_UreJ_2"/>
    <property type="match status" value="1"/>
</dbReference>
<feature type="transmembrane region" description="Helical" evidence="1">
    <location>
        <begin position="338"/>
        <end position="360"/>
    </location>
</feature>
<dbReference type="PROSITE" id="PS00018">
    <property type="entry name" value="EF_HAND_1"/>
    <property type="match status" value="1"/>
</dbReference>
<evidence type="ECO:0000313" key="3">
    <source>
        <dbReference type="Proteomes" id="UP000730618"/>
    </source>
</evidence>
<evidence type="ECO:0008006" key="4">
    <source>
        <dbReference type="Google" id="ProtNLM"/>
    </source>
</evidence>
<feature type="transmembrane region" description="Helical" evidence="1">
    <location>
        <begin position="186"/>
        <end position="209"/>
    </location>
</feature>
<feature type="transmembrane region" description="Helical" evidence="1">
    <location>
        <begin position="221"/>
        <end position="244"/>
    </location>
</feature>
<feature type="transmembrane region" description="Helical" evidence="1">
    <location>
        <begin position="303"/>
        <end position="331"/>
    </location>
</feature>
<proteinExistence type="predicted"/>
<evidence type="ECO:0000313" key="2">
    <source>
        <dbReference type="EMBL" id="CAG7646086.1"/>
    </source>
</evidence>
<accession>A0ABM8VK92</accession>
<dbReference type="Proteomes" id="UP000730618">
    <property type="component" value="Unassembled WGS sequence"/>
</dbReference>
<sequence>MNRARNGRLVWIIILLILTLFFWLSNARVPAQAHPLNNGYSQLSVTAKGVDYELFIPENSLLMFDIDHDNKITERELTDKHSEMTRYVTDRLRLEQDMEPMTVTMKSIHLDEKDTIPGVSFSLNYDAFKPIQRFIIDYNLLFDDADPAHLNFVLITEGDDIDQAVLDSAHRSYHYESFHPATPGTVLWNFFMLGVEHILTGYDHLLFLFSQLLIAVRTAEIVKIVTAFTIAHSITLLLAATGIIRLPGTWVEVGIALTICYVAIENIVVKTSRFRWLLTFAFGLIHGIGFAGALGEIGLPQSYFLGSLLIFNLGVEAGQLAIVVLVLPLLVRLQRFGWYGKAVIIGGSVLIFVLAAKWALERAGLL</sequence>
<organism evidence="2 3">
    <name type="scientific">Paenibacillus allorhizosphaerae</name>
    <dbReference type="NCBI Taxonomy" id="2849866"/>
    <lineage>
        <taxon>Bacteria</taxon>
        <taxon>Bacillati</taxon>
        <taxon>Bacillota</taxon>
        <taxon>Bacilli</taxon>
        <taxon>Bacillales</taxon>
        <taxon>Paenibacillaceae</taxon>
        <taxon>Paenibacillus</taxon>
    </lineage>
</organism>
<evidence type="ECO:0000256" key="1">
    <source>
        <dbReference type="SAM" id="Phobius"/>
    </source>
</evidence>
<keyword evidence="1" id="KW-0812">Transmembrane</keyword>
<dbReference type="EMBL" id="CAJVCE010000010">
    <property type="protein sequence ID" value="CAG7646086.1"/>
    <property type="molecule type" value="Genomic_DNA"/>
</dbReference>
<keyword evidence="1" id="KW-0472">Membrane</keyword>
<feature type="transmembrane region" description="Helical" evidence="1">
    <location>
        <begin position="250"/>
        <end position="269"/>
    </location>
</feature>
<keyword evidence="1" id="KW-1133">Transmembrane helix</keyword>
<gene>
    <name evidence="2" type="ORF">PAECIP111802_03655</name>
</gene>
<dbReference type="InterPro" id="IPR032809">
    <property type="entry name" value="Put_HupE_UreJ"/>
</dbReference>
<comment type="caution">
    <text evidence="2">The sequence shown here is derived from an EMBL/GenBank/DDBJ whole genome shotgun (WGS) entry which is preliminary data.</text>
</comment>
<keyword evidence="3" id="KW-1185">Reference proteome</keyword>
<protein>
    <recommendedName>
        <fullName evidence="4">HupE/UreJ family protein</fullName>
    </recommendedName>
</protein>